<dbReference type="Proteomes" id="UP000621510">
    <property type="component" value="Unassembled WGS sequence"/>
</dbReference>
<evidence type="ECO:0000256" key="1">
    <source>
        <dbReference type="SAM" id="MobiDB-lite"/>
    </source>
</evidence>
<dbReference type="RefSeq" id="WP_201858406.1">
    <property type="nucleotide sequence ID" value="NZ_JAERRG010000059.1"/>
</dbReference>
<accession>A0ABS1Q7K3</accession>
<protein>
    <submittedName>
        <fullName evidence="2">Uncharacterized protein</fullName>
    </submittedName>
</protein>
<comment type="caution">
    <text evidence="2">The sequence shown here is derived from an EMBL/GenBank/DDBJ whole genome shotgun (WGS) entry which is preliminary data.</text>
</comment>
<keyword evidence="3" id="KW-1185">Reference proteome</keyword>
<feature type="region of interest" description="Disordered" evidence="1">
    <location>
        <begin position="97"/>
        <end position="131"/>
    </location>
</feature>
<feature type="compositionally biased region" description="Basic and acidic residues" evidence="1">
    <location>
        <begin position="108"/>
        <end position="117"/>
    </location>
</feature>
<name>A0ABS1Q7K3_9ACTN</name>
<organism evidence="2 3">
    <name type="scientific">Streptomyces endocoffeicus</name>
    <dbReference type="NCBI Taxonomy" id="2898945"/>
    <lineage>
        <taxon>Bacteria</taxon>
        <taxon>Bacillati</taxon>
        <taxon>Actinomycetota</taxon>
        <taxon>Actinomycetes</taxon>
        <taxon>Kitasatosporales</taxon>
        <taxon>Streptomycetaceae</taxon>
        <taxon>Streptomyces</taxon>
    </lineage>
</organism>
<reference evidence="2 3" key="1">
    <citation type="submission" date="2021-01" db="EMBL/GenBank/DDBJ databases">
        <title>WGS of actinomycetes isolated from Thailand.</title>
        <authorList>
            <person name="Thawai C."/>
        </authorList>
    </citation>
    <scope>NUCLEOTIDE SEQUENCE [LARGE SCALE GENOMIC DNA]</scope>
    <source>
        <strain evidence="2 3">CA3R110</strain>
    </source>
</reference>
<gene>
    <name evidence="2" type="ORF">JK364_51580</name>
</gene>
<proteinExistence type="predicted"/>
<evidence type="ECO:0000313" key="2">
    <source>
        <dbReference type="EMBL" id="MBL1120650.1"/>
    </source>
</evidence>
<sequence>MPAELVYELRWSEVAAHIGAQLPRWPSQLRREAHVTAWLPAHQPEAVQVVTWPDWEPLYDMAYREAKNTPVRVACMSIGHEMRSRAVEHADWEITHMNELEEPGDPSDYLKRQEAERACTNPGLPRDQRPR</sequence>
<evidence type="ECO:0000313" key="3">
    <source>
        <dbReference type="Proteomes" id="UP000621510"/>
    </source>
</evidence>
<dbReference type="EMBL" id="JAERRG010000059">
    <property type="protein sequence ID" value="MBL1120650.1"/>
    <property type="molecule type" value="Genomic_DNA"/>
</dbReference>